<organism evidence="3 4">
    <name type="scientific">Dysgonomonas hofstadii</name>
    <dbReference type="NCBI Taxonomy" id="637886"/>
    <lineage>
        <taxon>Bacteria</taxon>
        <taxon>Pseudomonadati</taxon>
        <taxon>Bacteroidota</taxon>
        <taxon>Bacteroidia</taxon>
        <taxon>Bacteroidales</taxon>
        <taxon>Dysgonomonadaceae</taxon>
        <taxon>Dysgonomonas</taxon>
    </lineage>
</organism>
<dbReference type="PANTHER" id="PTHR30203">
    <property type="entry name" value="OUTER MEMBRANE CATION EFFLUX PROTEIN"/>
    <property type="match status" value="1"/>
</dbReference>
<keyword evidence="2" id="KW-0449">Lipoprotein</keyword>
<comment type="similarity">
    <text evidence="1 2">Belongs to the outer membrane factor (OMF) (TC 1.B.17) family.</text>
</comment>
<comment type="caution">
    <text evidence="3">The sequence shown here is derived from an EMBL/GenBank/DDBJ whole genome shotgun (WGS) entry which is preliminary data.</text>
</comment>
<keyword evidence="4" id="KW-1185">Reference proteome</keyword>
<evidence type="ECO:0000256" key="1">
    <source>
        <dbReference type="ARBA" id="ARBA00007613"/>
    </source>
</evidence>
<evidence type="ECO:0000313" key="3">
    <source>
        <dbReference type="EMBL" id="MBB4035549.1"/>
    </source>
</evidence>
<dbReference type="EMBL" id="JACIEP010000004">
    <property type="protein sequence ID" value="MBB4035549.1"/>
    <property type="molecule type" value="Genomic_DNA"/>
</dbReference>
<dbReference type="InterPro" id="IPR010131">
    <property type="entry name" value="MdtP/NodT-like"/>
</dbReference>
<dbReference type="InterPro" id="IPR003423">
    <property type="entry name" value="OMP_efflux"/>
</dbReference>
<dbReference type="Gene3D" id="2.20.200.10">
    <property type="entry name" value="Outer membrane efflux proteins (OEP)"/>
    <property type="match status" value="1"/>
</dbReference>
<keyword evidence="2" id="KW-1134">Transmembrane beta strand</keyword>
<dbReference type="Proteomes" id="UP000555103">
    <property type="component" value="Unassembled WGS sequence"/>
</dbReference>
<dbReference type="SUPFAM" id="SSF56954">
    <property type="entry name" value="Outer membrane efflux proteins (OEP)"/>
    <property type="match status" value="1"/>
</dbReference>
<protein>
    <submittedName>
        <fullName evidence="3">Multidrug efflux system outer membrane protein</fullName>
    </submittedName>
</protein>
<dbReference type="GO" id="GO:0005886">
    <property type="term" value="C:plasma membrane"/>
    <property type="evidence" value="ECO:0007669"/>
    <property type="project" value="UniProtKB-SubCell"/>
</dbReference>
<dbReference type="AlphaFoldDB" id="A0A840CLK0"/>
<gene>
    <name evidence="3" type="ORF">GGR21_001442</name>
</gene>
<dbReference type="Gene3D" id="1.20.1600.10">
    <property type="entry name" value="Outer membrane efflux proteins (OEP)"/>
    <property type="match status" value="1"/>
</dbReference>
<evidence type="ECO:0000256" key="2">
    <source>
        <dbReference type="RuleBase" id="RU362097"/>
    </source>
</evidence>
<sequence>MAKLKYILVLLVLFSSCKIGQKYKQPEMDIPRAFDSRGTLEGDASDIGWSTLYTDTVLQGMITNALEYNKDMLVAVARIKEMAAKKRISFANLFPEIGGEVAGQREYLNYNGDKKTYDPEVRANLNVGWELDIWGKLRWANDAAIAAYLQTIEAQRALHLTIVAQVAQSYFELKALDRELEIVKQTLEARREGVRFAKLRYEGGLTSEIPYRQSLVELARTETLIPALENEMKLKENDLFILVGEFPIGSIPRGEDIDHQEVPQSLPVDLPSSLLKRRPDMIQAEQKLIQANAEVGIAHTEMFPSLSLTGRLGFENEELTDFLKSPTWFISGILTGPIFNMGKNKAKHNAAKAAYEQEVYRYEKAVLEAFKEVNNSINTFNKMKEVYRSQEALYKSAKSYHELATIQYVNGAIRYIDLLDAQRQLFDAEIALNNATLNELVSVVALYKALGGGLTK</sequence>
<reference evidence="3 4" key="1">
    <citation type="submission" date="2020-08" db="EMBL/GenBank/DDBJ databases">
        <title>Genomic Encyclopedia of Type Strains, Phase IV (KMG-IV): sequencing the most valuable type-strain genomes for metagenomic binning, comparative biology and taxonomic classification.</title>
        <authorList>
            <person name="Goeker M."/>
        </authorList>
    </citation>
    <scope>NUCLEOTIDE SEQUENCE [LARGE SCALE GENOMIC DNA]</scope>
    <source>
        <strain evidence="3 4">DSM 104969</strain>
    </source>
</reference>
<dbReference type="NCBIfam" id="TIGR01845">
    <property type="entry name" value="outer_NodT"/>
    <property type="match status" value="1"/>
</dbReference>
<dbReference type="PROSITE" id="PS51257">
    <property type="entry name" value="PROKAR_LIPOPROTEIN"/>
    <property type="match status" value="1"/>
</dbReference>
<dbReference type="GO" id="GO:0015562">
    <property type="term" value="F:efflux transmembrane transporter activity"/>
    <property type="evidence" value="ECO:0007669"/>
    <property type="project" value="InterPro"/>
</dbReference>
<dbReference type="RefSeq" id="WP_183306482.1">
    <property type="nucleotide sequence ID" value="NZ_JACIEP010000004.1"/>
</dbReference>
<keyword evidence="2" id="KW-0564">Palmitate</keyword>
<evidence type="ECO:0000313" key="4">
    <source>
        <dbReference type="Proteomes" id="UP000555103"/>
    </source>
</evidence>
<comment type="subcellular location">
    <subcellularLocation>
        <location evidence="2">Cell membrane</location>
        <topology evidence="2">Lipid-anchor</topology>
    </subcellularLocation>
</comment>
<proteinExistence type="inferred from homology"/>
<dbReference type="Pfam" id="PF02321">
    <property type="entry name" value="OEP"/>
    <property type="match status" value="2"/>
</dbReference>
<name>A0A840CLK0_9BACT</name>
<keyword evidence="2" id="KW-0472">Membrane</keyword>
<accession>A0A840CLK0</accession>
<dbReference type="PANTHER" id="PTHR30203:SF33">
    <property type="entry name" value="BLR4455 PROTEIN"/>
    <property type="match status" value="1"/>
</dbReference>
<keyword evidence="2" id="KW-0812">Transmembrane</keyword>